<comment type="caution">
    <text evidence="2">The sequence shown here is derived from an EMBL/GenBank/DDBJ whole genome shotgun (WGS) entry which is preliminary data.</text>
</comment>
<dbReference type="EMBL" id="JBBEGN010000036">
    <property type="protein sequence ID" value="MEJ2871970.1"/>
    <property type="molecule type" value="Genomic_DNA"/>
</dbReference>
<name>A0ABU8MXC3_9PSEU</name>
<sequence length="80" mass="9297">SPTGCHHTIHPPRYQPLPPIPRPRHDTGVTGPWHTPRPPRPWRPRPNKHGRITDAAQATWHDLRHRHHPPPDPDDDEPPF</sequence>
<dbReference type="RefSeq" id="WP_337698550.1">
    <property type="nucleotide sequence ID" value="NZ_JBBEGN010000036.1"/>
</dbReference>
<feature type="compositionally biased region" description="Basic residues" evidence="1">
    <location>
        <begin position="40"/>
        <end position="50"/>
    </location>
</feature>
<evidence type="ECO:0000313" key="3">
    <source>
        <dbReference type="Proteomes" id="UP001385809"/>
    </source>
</evidence>
<evidence type="ECO:0000256" key="1">
    <source>
        <dbReference type="SAM" id="MobiDB-lite"/>
    </source>
</evidence>
<accession>A0ABU8MXC3</accession>
<feature type="region of interest" description="Disordered" evidence="1">
    <location>
        <begin position="1"/>
        <end position="80"/>
    </location>
</feature>
<evidence type="ECO:0000313" key="2">
    <source>
        <dbReference type="EMBL" id="MEJ2871970.1"/>
    </source>
</evidence>
<organism evidence="2 3">
    <name type="scientific">Actinomycetospora aurantiaca</name>
    <dbReference type="NCBI Taxonomy" id="3129233"/>
    <lineage>
        <taxon>Bacteria</taxon>
        <taxon>Bacillati</taxon>
        <taxon>Actinomycetota</taxon>
        <taxon>Actinomycetes</taxon>
        <taxon>Pseudonocardiales</taxon>
        <taxon>Pseudonocardiaceae</taxon>
        <taxon>Actinomycetospora</taxon>
    </lineage>
</organism>
<feature type="non-terminal residue" evidence="2">
    <location>
        <position position="1"/>
    </location>
</feature>
<keyword evidence="3" id="KW-1185">Reference proteome</keyword>
<reference evidence="2 3" key="1">
    <citation type="submission" date="2024-03" db="EMBL/GenBank/DDBJ databases">
        <title>Actinomycetospora sp. OC33-EN08, a novel actinomycete isolated from wild orchid (Aerides multiflora).</title>
        <authorList>
            <person name="Suriyachadkun C."/>
        </authorList>
    </citation>
    <scope>NUCLEOTIDE SEQUENCE [LARGE SCALE GENOMIC DNA]</scope>
    <source>
        <strain evidence="2 3">OC33-EN08</strain>
    </source>
</reference>
<protein>
    <recommendedName>
        <fullName evidence="4">HNH endonuclease</fullName>
    </recommendedName>
</protein>
<evidence type="ECO:0008006" key="4">
    <source>
        <dbReference type="Google" id="ProtNLM"/>
    </source>
</evidence>
<proteinExistence type="predicted"/>
<dbReference type="Proteomes" id="UP001385809">
    <property type="component" value="Unassembled WGS sequence"/>
</dbReference>
<gene>
    <name evidence="2" type="ORF">WCD74_29720</name>
</gene>